<dbReference type="Proteomes" id="UP000249555">
    <property type="component" value="Unassembled WGS sequence"/>
</dbReference>
<gene>
    <name evidence="1" type="ORF">DI640_13000</name>
</gene>
<evidence type="ECO:0000313" key="2">
    <source>
        <dbReference type="Proteomes" id="UP000249555"/>
    </source>
</evidence>
<sequence length="82" mass="9566">MDNEAFDRAKAEARARYEARSTEERAKLDRTARLLARPMIERHRKGFSISKKTPFGRILKTTKVGGRELQLHATKGWRNRRA</sequence>
<comment type="caution">
    <text evidence="1">The sequence shown here is derived from an EMBL/GenBank/DDBJ whole genome shotgun (WGS) entry which is preliminary data.</text>
</comment>
<reference evidence="1 2" key="1">
    <citation type="submission" date="2017-08" db="EMBL/GenBank/DDBJ databases">
        <title>Infants hospitalized years apart are colonized by the same room-sourced microbial strains.</title>
        <authorList>
            <person name="Brooks B."/>
            <person name="Olm M.R."/>
            <person name="Firek B.A."/>
            <person name="Baker R."/>
            <person name="Thomas B.C."/>
            <person name="Morowitz M.J."/>
            <person name="Banfield J.F."/>
        </authorList>
    </citation>
    <scope>NUCLEOTIDE SEQUENCE [LARGE SCALE GENOMIC DNA]</scope>
    <source>
        <strain evidence="1">S2_018_000_R3_119</strain>
    </source>
</reference>
<protein>
    <submittedName>
        <fullName evidence="1">Uncharacterized protein</fullName>
    </submittedName>
</protein>
<dbReference type="EMBL" id="QFMX01000013">
    <property type="protein sequence ID" value="PZO72286.1"/>
    <property type="molecule type" value="Genomic_DNA"/>
</dbReference>
<organism evidence="1 2">
    <name type="scientific">Sphingomonas taxi</name>
    <dbReference type="NCBI Taxonomy" id="1549858"/>
    <lineage>
        <taxon>Bacteria</taxon>
        <taxon>Pseudomonadati</taxon>
        <taxon>Pseudomonadota</taxon>
        <taxon>Alphaproteobacteria</taxon>
        <taxon>Sphingomonadales</taxon>
        <taxon>Sphingomonadaceae</taxon>
        <taxon>Sphingomonas</taxon>
    </lineage>
</organism>
<evidence type="ECO:0000313" key="1">
    <source>
        <dbReference type="EMBL" id="PZO72286.1"/>
    </source>
</evidence>
<name>A0A2W4YRW9_9SPHN</name>
<dbReference type="AlphaFoldDB" id="A0A2W4YRW9"/>
<accession>A0A2W4YRW9</accession>
<proteinExistence type="predicted"/>